<protein>
    <submittedName>
        <fullName evidence="1">Uncharacterized protein</fullName>
    </submittedName>
</protein>
<accession>A0ACB7H2L2</accession>
<dbReference type="Proteomes" id="UP000091857">
    <property type="component" value="Chromosome 10"/>
</dbReference>
<proteinExistence type="predicted"/>
<comment type="caution">
    <text evidence="1">The sequence shown here is derived from an EMBL/GenBank/DDBJ whole genome shotgun (WGS) entry which is preliminary data.</text>
</comment>
<sequence>MENYRLRFLWLPLGFFLLLLVCAKAENPLKNINLAPFWQWRSAWDCLQNVSTNCATNLHLNGVLNINGSALTDFCTGGCAEHTHNVLTCIYYAKRDFWFANGATVKNLTETIHHGCSTNTSINTDFKSSAMRVYQNLLVPLVSSIATMLIVNIFHIY</sequence>
<gene>
    <name evidence="1" type="ORF">MANES_10G109500v8</name>
</gene>
<organism evidence="1 2">
    <name type="scientific">Manihot esculenta</name>
    <name type="common">Cassava</name>
    <name type="synonym">Jatropha manihot</name>
    <dbReference type="NCBI Taxonomy" id="3983"/>
    <lineage>
        <taxon>Eukaryota</taxon>
        <taxon>Viridiplantae</taxon>
        <taxon>Streptophyta</taxon>
        <taxon>Embryophyta</taxon>
        <taxon>Tracheophyta</taxon>
        <taxon>Spermatophyta</taxon>
        <taxon>Magnoliopsida</taxon>
        <taxon>eudicotyledons</taxon>
        <taxon>Gunneridae</taxon>
        <taxon>Pentapetalae</taxon>
        <taxon>rosids</taxon>
        <taxon>fabids</taxon>
        <taxon>Malpighiales</taxon>
        <taxon>Euphorbiaceae</taxon>
        <taxon>Crotonoideae</taxon>
        <taxon>Manihoteae</taxon>
        <taxon>Manihot</taxon>
    </lineage>
</organism>
<name>A0ACB7H2L2_MANES</name>
<dbReference type="EMBL" id="CM004396">
    <property type="protein sequence ID" value="KAG8645978.1"/>
    <property type="molecule type" value="Genomic_DNA"/>
</dbReference>
<evidence type="ECO:0000313" key="1">
    <source>
        <dbReference type="EMBL" id="KAG8645978.1"/>
    </source>
</evidence>
<evidence type="ECO:0000313" key="2">
    <source>
        <dbReference type="Proteomes" id="UP000091857"/>
    </source>
</evidence>
<keyword evidence="2" id="KW-1185">Reference proteome</keyword>
<reference evidence="2" key="1">
    <citation type="journal article" date="2016" name="Nat. Biotechnol.">
        <title>Sequencing wild and cultivated cassava and related species reveals extensive interspecific hybridization and genetic diversity.</title>
        <authorList>
            <person name="Bredeson J.V."/>
            <person name="Lyons J.B."/>
            <person name="Prochnik S.E."/>
            <person name="Wu G.A."/>
            <person name="Ha C.M."/>
            <person name="Edsinger-Gonzales E."/>
            <person name="Grimwood J."/>
            <person name="Schmutz J."/>
            <person name="Rabbi I.Y."/>
            <person name="Egesi C."/>
            <person name="Nauluvula P."/>
            <person name="Lebot V."/>
            <person name="Ndunguru J."/>
            <person name="Mkamilo G."/>
            <person name="Bart R.S."/>
            <person name="Setter T.L."/>
            <person name="Gleadow R.M."/>
            <person name="Kulakow P."/>
            <person name="Ferguson M.E."/>
            <person name="Rounsley S."/>
            <person name="Rokhsar D.S."/>
        </authorList>
    </citation>
    <scope>NUCLEOTIDE SEQUENCE [LARGE SCALE GENOMIC DNA]</scope>
    <source>
        <strain evidence="2">cv. AM560-2</strain>
    </source>
</reference>